<dbReference type="Pfam" id="PF00583">
    <property type="entry name" value="Acetyltransf_1"/>
    <property type="match status" value="1"/>
</dbReference>
<keyword evidence="2" id="KW-0808">Transferase</keyword>
<dbReference type="SUPFAM" id="SSF55729">
    <property type="entry name" value="Acyl-CoA N-acyltransferases (Nat)"/>
    <property type="match status" value="1"/>
</dbReference>
<gene>
    <name evidence="2" type="ORF">Q8Y70_08070</name>
</gene>
<dbReference type="EC" id="2.3.1.-" evidence="2"/>
<keyword evidence="3" id="KW-1185">Reference proteome</keyword>
<dbReference type="RefSeq" id="WP_305735582.1">
    <property type="nucleotide sequence ID" value="NZ_CP137744.1"/>
</dbReference>
<proteinExistence type="predicted"/>
<dbReference type="InterPro" id="IPR016181">
    <property type="entry name" value="Acyl_CoA_acyltransferase"/>
</dbReference>
<dbReference type="PROSITE" id="PS51186">
    <property type="entry name" value="GNAT"/>
    <property type="match status" value="1"/>
</dbReference>
<feature type="domain" description="N-acetyltransferase" evidence="1">
    <location>
        <begin position="3"/>
        <end position="155"/>
    </location>
</feature>
<protein>
    <submittedName>
        <fullName evidence="2">GNAT family N-acetyltransferase</fullName>
        <ecNumber evidence="2">2.3.1.-</ecNumber>
    </submittedName>
</protein>
<dbReference type="InterPro" id="IPR000182">
    <property type="entry name" value="GNAT_dom"/>
</dbReference>
<dbReference type="CDD" id="cd04301">
    <property type="entry name" value="NAT_SF"/>
    <property type="match status" value="1"/>
</dbReference>
<organism evidence="2 3">
    <name type="scientific">Kosakonia sacchari</name>
    <dbReference type="NCBI Taxonomy" id="1158459"/>
    <lineage>
        <taxon>Bacteria</taxon>
        <taxon>Pseudomonadati</taxon>
        <taxon>Pseudomonadota</taxon>
        <taxon>Gammaproteobacteria</taxon>
        <taxon>Enterobacterales</taxon>
        <taxon>Enterobacteriaceae</taxon>
        <taxon>Kosakonia</taxon>
    </lineage>
</organism>
<keyword evidence="2" id="KW-0012">Acyltransferase</keyword>
<evidence type="ECO:0000313" key="3">
    <source>
        <dbReference type="Proteomes" id="UP001302368"/>
    </source>
</evidence>
<sequence length="256" mass="30112">MKVEIWNEPNDDFLKLAEYEFLKKKKRPGTLISHFPFLLHNNTCFNIILKSDESIIGGMILKINKADTCTFGSVGLVVIDENHRGKNYSSLMMHKVIETAKKIQLDYLVLWTSLHDYYRKFGFVVDEPLAYLELEEDIFTDHIYDEEISEFCSRPTYTYRLGCKRLENTTVNYIYDGSGYIFTDYTGDAEKAAKIITNKYFNLCRPRVNIDRYDPLIESLKTLQPQHTHFPTEYEMWLKINPVVVEKKIISFLNRI</sequence>
<reference evidence="2 3" key="1">
    <citation type="submission" date="2023-10" db="EMBL/GenBank/DDBJ databases">
        <title>Genome sequencing of the isolated polysaccharide-producing bacterium Kosakonia sacchari KS2022.</title>
        <authorList>
            <person name="Yi X."/>
        </authorList>
    </citation>
    <scope>NUCLEOTIDE SEQUENCE [LARGE SCALE GENOMIC DNA]</scope>
    <source>
        <strain evidence="2 3">KS2022</strain>
    </source>
</reference>
<dbReference type="Proteomes" id="UP001302368">
    <property type="component" value="Chromosome"/>
</dbReference>
<name>A0ABZ0MVQ0_9ENTR</name>
<accession>A0ABZ0MVQ0</accession>
<dbReference type="GO" id="GO:0016746">
    <property type="term" value="F:acyltransferase activity"/>
    <property type="evidence" value="ECO:0007669"/>
    <property type="project" value="UniProtKB-KW"/>
</dbReference>
<evidence type="ECO:0000313" key="2">
    <source>
        <dbReference type="EMBL" id="WOZ78996.1"/>
    </source>
</evidence>
<dbReference type="EMBL" id="CP137744">
    <property type="protein sequence ID" value="WOZ78996.1"/>
    <property type="molecule type" value="Genomic_DNA"/>
</dbReference>
<dbReference type="Gene3D" id="3.40.630.30">
    <property type="match status" value="1"/>
</dbReference>
<evidence type="ECO:0000259" key="1">
    <source>
        <dbReference type="PROSITE" id="PS51186"/>
    </source>
</evidence>